<evidence type="ECO:0000256" key="2">
    <source>
        <dbReference type="ARBA" id="ARBA00012656"/>
    </source>
</evidence>
<dbReference type="SUPFAM" id="SSF52058">
    <property type="entry name" value="L domain-like"/>
    <property type="match status" value="1"/>
</dbReference>
<keyword evidence="6" id="KW-0677">Repeat</keyword>
<evidence type="ECO:0000256" key="4">
    <source>
        <dbReference type="ARBA" id="ARBA00022602"/>
    </source>
</evidence>
<dbReference type="SMART" id="SM00365">
    <property type="entry name" value="LRR_SD22"/>
    <property type="match status" value="3"/>
</dbReference>
<dbReference type="AlphaFoldDB" id="A0AAV0QBP3"/>
<organism evidence="10 11">
    <name type="scientific">Linum tenue</name>
    <dbReference type="NCBI Taxonomy" id="586396"/>
    <lineage>
        <taxon>Eukaryota</taxon>
        <taxon>Viridiplantae</taxon>
        <taxon>Streptophyta</taxon>
        <taxon>Embryophyta</taxon>
        <taxon>Tracheophyta</taxon>
        <taxon>Spermatophyta</taxon>
        <taxon>Magnoliopsida</taxon>
        <taxon>eudicotyledons</taxon>
        <taxon>Gunneridae</taxon>
        <taxon>Pentapetalae</taxon>
        <taxon>rosids</taxon>
        <taxon>fabids</taxon>
        <taxon>Malpighiales</taxon>
        <taxon>Linaceae</taxon>
        <taxon>Linum</taxon>
    </lineage>
</organism>
<evidence type="ECO:0000256" key="1">
    <source>
        <dbReference type="ARBA" id="ARBA00006734"/>
    </source>
</evidence>
<dbReference type="EMBL" id="CAMGYJ010000009">
    <property type="protein sequence ID" value="CAI0541743.1"/>
    <property type="molecule type" value="Genomic_DNA"/>
</dbReference>
<evidence type="ECO:0000256" key="5">
    <source>
        <dbReference type="ARBA" id="ARBA00022679"/>
    </source>
</evidence>
<dbReference type="Gene3D" id="3.80.10.10">
    <property type="entry name" value="Ribonuclease Inhibitor"/>
    <property type="match status" value="1"/>
</dbReference>
<dbReference type="PANTHER" id="PTHR11129:SF2">
    <property type="entry name" value="GERANYLGERANYL TRANSFERASE TYPE-2 SUBUNIT ALPHA"/>
    <property type="match status" value="1"/>
</dbReference>
<dbReference type="Pfam" id="PF01239">
    <property type="entry name" value="PPTA"/>
    <property type="match status" value="5"/>
</dbReference>
<dbReference type="SUPFAM" id="SSF48439">
    <property type="entry name" value="Protein prenylyltransferase"/>
    <property type="match status" value="1"/>
</dbReference>
<evidence type="ECO:0000256" key="9">
    <source>
        <dbReference type="RuleBase" id="RU367120"/>
    </source>
</evidence>
<dbReference type="GO" id="GO:0005968">
    <property type="term" value="C:Rab-protein geranylgeranyltransferase complex"/>
    <property type="evidence" value="ECO:0007669"/>
    <property type="project" value="TreeGrafter"/>
</dbReference>
<evidence type="ECO:0000313" key="11">
    <source>
        <dbReference type="Proteomes" id="UP001154282"/>
    </source>
</evidence>
<comment type="similarity">
    <text evidence="1 9">Belongs to the protein prenyltransferase subunit alpha family.</text>
</comment>
<dbReference type="GO" id="GO:0097354">
    <property type="term" value="P:prenylation"/>
    <property type="evidence" value="ECO:0007669"/>
    <property type="project" value="UniProtKB-UniRule"/>
</dbReference>
<dbReference type="GO" id="GO:0004663">
    <property type="term" value="F:Rab geranylgeranyltransferase activity"/>
    <property type="evidence" value="ECO:0007669"/>
    <property type="project" value="UniProtKB-UniRule"/>
</dbReference>
<proteinExistence type="inferred from homology"/>
<dbReference type="InterPro" id="IPR001611">
    <property type="entry name" value="Leu-rich_rpt"/>
</dbReference>
<comment type="catalytic activity">
    <reaction evidence="8 9">
        <text>geranylgeranyl diphosphate + L-cysteinyl-[protein] = S-geranylgeranyl-L-cysteinyl-[protein] + diphosphate</text>
        <dbReference type="Rhea" id="RHEA:21240"/>
        <dbReference type="Rhea" id="RHEA-COMP:10131"/>
        <dbReference type="Rhea" id="RHEA-COMP:11537"/>
        <dbReference type="ChEBI" id="CHEBI:29950"/>
        <dbReference type="ChEBI" id="CHEBI:33019"/>
        <dbReference type="ChEBI" id="CHEBI:57533"/>
        <dbReference type="ChEBI" id="CHEBI:86021"/>
        <dbReference type="EC" id="2.5.1.60"/>
    </reaction>
</comment>
<evidence type="ECO:0000256" key="8">
    <source>
        <dbReference type="ARBA" id="ARBA00047658"/>
    </source>
</evidence>
<dbReference type="InterPro" id="IPR032675">
    <property type="entry name" value="LRR_dom_sf"/>
</dbReference>
<evidence type="ECO:0000256" key="6">
    <source>
        <dbReference type="ARBA" id="ARBA00022737"/>
    </source>
</evidence>
<dbReference type="PROSITE" id="PS51147">
    <property type="entry name" value="PFTA"/>
    <property type="match status" value="5"/>
</dbReference>
<comment type="caution">
    <text evidence="10">The sequence shown here is derived from an EMBL/GenBank/DDBJ whole genome shotgun (WGS) entry which is preliminary data.</text>
</comment>
<accession>A0AAV0QBP3</accession>
<evidence type="ECO:0000256" key="7">
    <source>
        <dbReference type="ARBA" id="ARBA00031267"/>
    </source>
</evidence>
<gene>
    <name evidence="10" type="ORF">LITE_LOCUS42220</name>
</gene>
<dbReference type="PRINTS" id="PR00019">
    <property type="entry name" value="LEURICHRPT"/>
</dbReference>
<evidence type="ECO:0000256" key="3">
    <source>
        <dbReference type="ARBA" id="ARBA00014772"/>
    </source>
</evidence>
<dbReference type="FunFam" id="1.25.40.120:FF:000035">
    <property type="entry name" value="Geranylgeranyl transferase type-2 subunit alpha"/>
    <property type="match status" value="1"/>
</dbReference>
<comment type="function">
    <text evidence="9">Catalyzes the transfer of a geranyl-geranyl moiety from geranyl-geranyl pyrophosphate to cysteines occuring in specific C-terminal amino acid sequences.</text>
</comment>
<evidence type="ECO:0000313" key="10">
    <source>
        <dbReference type="EMBL" id="CAI0541743.1"/>
    </source>
</evidence>
<dbReference type="Gene3D" id="1.25.40.120">
    <property type="entry name" value="Protein prenylyltransferase"/>
    <property type="match status" value="1"/>
</dbReference>
<name>A0AAV0QBP3_9ROSI</name>
<dbReference type="Proteomes" id="UP001154282">
    <property type="component" value="Unassembled WGS sequence"/>
</dbReference>
<dbReference type="PANTHER" id="PTHR11129">
    <property type="entry name" value="PROTEIN FARNESYLTRANSFERASE ALPHA SUBUNIT/RAB GERANYLGERANYL TRANSFERASE ALPHA SUBUNIT"/>
    <property type="match status" value="1"/>
</dbReference>
<keyword evidence="11" id="KW-1185">Reference proteome</keyword>
<sequence length="698" mass="79516">MHGRPRKPLKPVDEAAVAAKAEKLRALQSEFLSNHQNKIYSKEAVELSAKLLEINPELYTAWNYRKLAVQQNLAQCESDPESVNSILDEELKVVENALRQNFKSYGAWHHRKWVLEKGHSSMDKELGLLDKFQAMDARNFHAWNYRRFVAALMKRSDEDELEHTQNMIDKNLSNYSAWHNRSNFLSRNCSVLLSNLMKKAAPGFTSKDEVLTREYELVREALFTDEDDQSGWFYHLWLLDQTVRSEFPLLVSSWPVEGSDISLPAADYLDGCASMNVFHYSSRNFPLVLYFNQSVRGVNSSTVSVSCGFNLNIDLIWKPLSSTDSQSAKVWATHLAIPDAELHSSEAYQVEVKVGFSQGIVSTTGVAYSHPSQISFQLHLQKTPLESGQDSRFGRIQWKDDCFAVYEPGSAEPDLVNLLDNLTIKNEVESTASTWQARIIDDETNIFRDLLDCKIGKLTVARLLTAYNSLRPLDKPVHCKEVLELYSELMKLDPSHYQYYKDNHSLVLLQQVTSSKESLLSRCFHYRDSTLSTNGSPLCLRLNNLAISQLGSFEKLLWVQMLDLSNNELQSIEGLEALQLLSQLCLSNNKFRSFTALESLRYLKSLKVLDISQNEIGSHSIDTTRYLFRSPLSHSVGSCDWNINYLSSETYWEAFFVLKDMGLTQLDVAGNAITSKSFNVFLEKLLPTLKWLDGVEVN</sequence>
<reference evidence="10" key="1">
    <citation type="submission" date="2022-08" db="EMBL/GenBank/DDBJ databases">
        <authorList>
            <person name="Gutierrez-Valencia J."/>
        </authorList>
    </citation>
    <scope>NUCLEOTIDE SEQUENCE</scope>
</reference>
<dbReference type="PROSITE" id="PS51450">
    <property type="entry name" value="LRR"/>
    <property type="match status" value="2"/>
</dbReference>
<protein>
    <recommendedName>
        <fullName evidence="3 9">Geranylgeranyl transferase type-2 subunit alpha</fullName>
        <ecNumber evidence="2 9">2.5.1.60</ecNumber>
    </recommendedName>
    <alternativeName>
        <fullName evidence="7 9">Geranylgeranyl transferase type II subunit alpha</fullName>
    </alternativeName>
</protein>
<dbReference type="InterPro" id="IPR002088">
    <property type="entry name" value="Prenyl_trans_a"/>
</dbReference>
<dbReference type="EC" id="2.5.1.60" evidence="2 9"/>
<keyword evidence="5 9" id="KW-0808">Transferase</keyword>
<keyword evidence="4 9" id="KW-0637">Prenyltransferase</keyword>